<protein>
    <submittedName>
        <fullName evidence="3">WD40 repeat protein</fullName>
    </submittedName>
</protein>
<dbReference type="Gene3D" id="2.60.40.3710">
    <property type="match status" value="1"/>
</dbReference>
<dbReference type="EMBL" id="QUMS01000003">
    <property type="protein sequence ID" value="REG07007.1"/>
    <property type="molecule type" value="Genomic_DNA"/>
</dbReference>
<dbReference type="RefSeq" id="WP_116225488.1">
    <property type="nucleotide sequence ID" value="NZ_AP018437.1"/>
</dbReference>
<dbReference type="OrthoDB" id="159283at2"/>
<gene>
    <name evidence="3" type="ORF">DFR64_2209</name>
</gene>
<keyword evidence="2" id="KW-0472">Membrane</keyword>
<keyword evidence="2" id="KW-0812">Transmembrane</keyword>
<evidence type="ECO:0000256" key="2">
    <source>
        <dbReference type="SAM" id="Phobius"/>
    </source>
</evidence>
<organism evidence="3 4">
    <name type="scientific">Pelolinea submarina</name>
    <dbReference type="NCBI Taxonomy" id="913107"/>
    <lineage>
        <taxon>Bacteria</taxon>
        <taxon>Bacillati</taxon>
        <taxon>Chloroflexota</taxon>
        <taxon>Anaerolineae</taxon>
        <taxon>Anaerolineales</taxon>
        <taxon>Anaerolineaceae</taxon>
        <taxon>Pelolinea</taxon>
    </lineage>
</organism>
<dbReference type="AlphaFoldDB" id="A0A347ZVH9"/>
<proteinExistence type="inferred from homology"/>
<name>A0A347ZVH9_9CHLR</name>
<accession>A0A347ZVH9</accession>
<comment type="similarity">
    <text evidence="1">Belongs to the TolB family.</text>
</comment>
<evidence type="ECO:0000313" key="4">
    <source>
        <dbReference type="Proteomes" id="UP000256388"/>
    </source>
</evidence>
<evidence type="ECO:0000256" key="1">
    <source>
        <dbReference type="ARBA" id="ARBA00009820"/>
    </source>
</evidence>
<dbReference type="Proteomes" id="UP000256388">
    <property type="component" value="Unassembled WGS sequence"/>
</dbReference>
<sequence>MKKFDRTVLFVILASAVLLAVVIIFGSLLPVRVSLDQPQEQPISPLGGIAFTFSRPVNSTEASALWQTDPQIPGWWQWQDERHAIWHANTPLSVGENITLTFLSGTAGKNGERIKEAQSWTLTVRQPRILTLKYIQEDGQELFSLGLEENSPLQQITNSDGRILNYAASPNGEQIIFSARNDNFGADLWIVNRDGSEQHMLLECGSDRCGAAAWSPVSREVAYTREAAGLTPEGAKGAPRIWMLNLDSLETAPLFEDDQKIGYGPKWSPNGQWLSIWDGASGGVTLVNRKSGETFLLESSSGDTGCWSPDSKSLYYANLIIGESSFHNVVLRADIEKSTIETVLGGNLEGEGMSYDNPECHPLQNVVAASIQPNTKIPGKLLTIYNMDTQEETPVMNDMTKFGSHYSWNPGGEYFLFQMSIVSHKEEDYEIWVRDIAGGQNRLLLSGGRTPSWLP</sequence>
<dbReference type="PANTHER" id="PTHR36842:SF1">
    <property type="entry name" value="PROTEIN TOLB"/>
    <property type="match status" value="1"/>
</dbReference>
<reference evidence="3 4" key="1">
    <citation type="submission" date="2018-08" db="EMBL/GenBank/DDBJ databases">
        <title>Genomic Encyclopedia of Type Strains, Phase IV (KMG-IV): sequencing the most valuable type-strain genomes for metagenomic binning, comparative biology and taxonomic classification.</title>
        <authorList>
            <person name="Goeker M."/>
        </authorList>
    </citation>
    <scope>NUCLEOTIDE SEQUENCE [LARGE SCALE GENOMIC DNA]</scope>
    <source>
        <strain evidence="3 4">DSM 23923</strain>
    </source>
</reference>
<keyword evidence="2" id="KW-1133">Transmembrane helix</keyword>
<dbReference type="InterPro" id="IPR011042">
    <property type="entry name" value="6-blade_b-propeller_TolB-like"/>
</dbReference>
<evidence type="ECO:0000313" key="3">
    <source>
        <dbReference type="EMBL" id="REG07007.1"/>
    </source>
</evidence>
<dbReference type="PANTHER" id="PTHR36842">
    <property type="entry name" value="PROTEIN TOLB HOMOLOG"/>
    <property type="match status" value="1"/>
</dbReference>
<feature type="transmembrane region" description="Helical" evidence="2">
    <location>
        <begin position="7"/>
        <end position="29"/>
    </location>
</feature>
<dbReference type="Gene3D" id="2.120.10.30">
    <property type="entry name" value="TolB, C-terminal domain"/>
    <property type="match status" value="2"/>
</dbReference>
<comment type="caution">
    <text evidence="3">The sequence shown here is derived from an EMBL/GenBank/DDBJ whole genome shotgun (WGS) entry which is preliminary data.</text>
</comment>
<dbReference type="Pfam" id="PF07676">
    <property type="entry name" value="PD40"/>
    <property type="match status" value="1"/>
</dbReference>
<dbReference type="SUPFAM" id="SSF82171">
    <property type="entry name" value="DPP6 N-terminal domain-like"/>
    <property type="match status" value="1"/>
</dbReference>
<keyword evidence="4" id="KW-1185">Reference proteome</keyword>
<dbReference type="InterPro" id="IPR011659">
    <property type="entry name" value="WD40"/>
</dbReference>